<name>A0A0C5BSF3_9ARCH</name>
<keyword evidence="2" id="KW-1185">Reference proteome</keyword>
<protein>
    <submittedName>
        <fullName evidence="1">Uncharacterized protein</fullName>
    </submittedName>
</protein>
<reference evidence="1 2" key="2">
    <citation type="journal article" date="2016" name="ISME J.">
        <title>Physiological and genomic characterization of two novel marine thaumarchaeal strains indicates niche differentiation.</title>
        <authorList>
            <person name="Bayer B."/>
            <person name="Vojvoda J."/>
            <person name="Offre P."/>
            <person name="Alves R.J."/>
            <person name="Elisabeth N.H."/>
            <person name="Garcia J.A."/>
            <person name="Volland J.M."/>
            <person name="Srivastava A."/>
            <person name="Schleper C."/>
            <person name="Herndl G.J."/>
        </authorList>
    </citation>
    <scope>NUCLEOTIDE SEQUENCE [LARGE SCALE GENOMIC DNA]</scope>
    <source>
        <strain evidence="1 2">D3C</strain>
    </source>
</reference>
<dbReference type="EMBL" id="CP010868">
    <property type="protein sequence ID" value="AJM92713.1"/>
    <property type="molecule type" value="Genomic_DNA"/>
</dbReference>
<dbReference type="AlphaFoldDB" id="A0A0C5BSF3"/>
<reference evidence="1 2" key="3">
    <citation type="journal article" date="2019" name="Int. J. Syst. Evol. Microbiol.">
        <title>Nitrosopumilus adriaticus sp. nov. and Nitrosopumilus piranensis sp. nov., two ammonia-oxidizing archaea from the Adriatic Sea and members of the class Nitrososphaeria.</title>
        <authorList>
            <person name="Bayer B."/>
            <person name="Vojvoda J."/>
            <person name="Reinthaler T."/>
            <person name="Reyes C."/>
            <person name="Pinto M."/>
            <person name="Herndl G.J."/>
        </authorList>
    </citation>
    <scope>NUCLEOTIDE SEQUENCE [LARGE SCALE GENOMIC DNA]</scope>
    <source>
        <strain evidence="1 2">D3C</strain>
    </source>
</reference>
<reference evidence="2" key="1">
    <citation type="submission" date="2015-02" db="EMBL/GenBank/DDBJ databases">
        <title>Characterization of two novel Thaumarchaeota isolated from the Northern Adriatic Sea.</title>
        <authorList>
            <person name="Bayer B."/>
            <person name="Vojvoda J."/>
            <person name="Offre P."/>
            <person name="Srivastava A."/>
            <person name="Elisabeth N."/>
            <person name="Garcia J.A.L."/>
            <person name="Schleper C."/>
            <person name="Herndl G.J."/>
        </authorList>
    </citation>
    <scope>NUCLEOTIDE SEQUENCE [LARGE SCALE GENOMIC DNA]</scope>
    <source>
        <strain evidence="2">D3C</strain>
    </source>
</reference>
<dbReference type="PATRIC" id="fig|1582439.9.peg.1548"/>
<organism evidence="1 2">
    <name type="scientific">Nitrosopumilus piranensis</name>
    <dbReference type="NCBI Taxonomy" id="1582439"/>
    <lineage>
        <taxon>Archaea</taxon>
        <taxon>Nitrososphaerota</taxon>
        <taxon>Nitrososphaeria</taxon>
        <taxon>Nitrosopumilales</taxon>
        <taxon>Nitrosopumilaceae</taxon>
        <taxon>Nitrosopumilus</taxon>
    </lineage>
</organism>
<sequence>MILLYSVTKEPPTLVSLVKKTAVYGTDLWLFPVVDDSQGLVLSAETNGEIIMSRVDPLNPPSFGSPSWTTVATSVDSGGENIADHWHVFAHGYHWISFSTASAKKCFLLKLDSNFNRIGKFSVYSSRNSKGFPNTVTNDHFLVEEKNGIAVALFQHGDKSSTGKPRMIICKFGINGIGKGVKTVPADSHHNYSNGGTAYLQTGRCPAHVSPCFMAFMPEKIVETVEGSLIHLIVDKKWQITSSSKILQKTGHNYSMSSMVYWKNNFGILTVKDYNLKKKVKFPSGANIMRYVVDGKFKQYGKKTIVLGNAHRPHTTLYSTKTRRKMNFLITCWDQSNSKPQGYMRVDRIS</sequence>
<dbReference type="STRING" id="1582439.NPIRD3C_1501"/>
<evidence type="ECO:0000313" key="1">
    <source>
        <dbReference type="EMBL" id="AJM92713.1"/>
    </source>
</evidence>
<gene>
    <name evidence="1" type="ORF">NPIRD3C_1501</name>
</gene>
<dbReference type="KEGG" id="nid:NPIRD3C_1501"/>
<dbReference type="HOGENOM" id="CLU_791322_0_0_2"/>
<accession>A0A0C5BSF3</accession>
<evidence type="ECO:0000313" key="2">
    <source>
        <dbReference type="Proteomes" id="UP000032027"/>
    </source>
</evidence>
<dbReference type="Proteomes" id="UP000032027">
    <property type="component" value="Chromosome"/>
</dbReference>
<proteinExistence type="predicted"/>